<name>A0AB34J0T3_PRYPA</name>
<feature type="compositionally biased region" description="Low complexity" evidence="2">
    <location>
        <begin position="392"/>
        <end position="402"/>
    </location>
</feature>
<dbReference type="InterPro" id="IPR051553">
    <property type="entry name" value="Ran_GTPase-activating"/>
</dbReference>
<dbReference type="PROSITE" id="PS50012">
    <property type="entry name" value="RCC1_3"/>
    <property type="match status" value="3"/>
</dbReference>
<comment type="caution">
    <text evidence="3">The sequence shown here is derived from an EMBL/GenBank/DDBJ whole genome shotgun (WGS) entry which is preliminary data.</text>
</comment>
<feature type="repeat" description="RCC1" evidence="1">
    <location>
        <begin position="111"/>
        <end position="157"/>
    </location>
</feature>
<organism evidence="3 4">
    <name type="scientific">Prymnesium parvum</name>
    <name type="common">Toxic golden alga</name>
    <dbReference type="NCBI Taxonomy" id="97485"/>
    <lineage>
        <taxon>Eukaryota</taxon>
        <taxon>Haptista</taxon>
        <taxon>Haptophyta</taxon>
        <taxon>Prymnesiophyceae</taxon>
        <taxon>Prymnesiales</taxon>
        <taxon>Prymnesiaceae</taxon>
        <taxon>Prymnesium</taxon>
    </lineage>
</organism>
<feature type="compositionally biased region" description="Polar residues" evidence="2">
    <location>
        <begin position="892"/>
        <end position="904"/>
    </location>
</feature>
<feature type="compositionally biased region" description="Basic and acidic residues" evidence="2">
    <location>
        <begin position="906"/>
        <end position="927"/>
    </location>
</feature>
<feature type="compositionally biased region" description="Low complexity" evidence="2">
    <location>
        <begin position="715"/>
        <end position="739"/>
    </location>
</feature>
<proteinExistence type="predicted"/>
<dbReference type="PANTHER" id="PTHR45982:SF1">
    <property type="entry name" value="REGULATOR OF CHROMOSOME CONDENSATION"/>
    <property type="match status" value="1"/>
</dbReference>
<evidence type="ECO:0000256" key="2">
    <source>
        <dbReference type="SAM" id="MobiDB-lite"/>
    </source>
</evidence>
<dbReference type="GO" id="GO:0005085">
    <property type="term" value="F:guanyl-nucleotide exchange factor activity"/>
    <property type="evidence" value="ECO:0007669"/>
    <property type="project" value="TreeGrafter"/>
</dbReference>
<dbReference type="Pfam" id="PF00415">
    <property type="entry name" value="RCC1"/>
    <property type="match status" value="2"/>
</dbReference>
<feature type="compositionally biased region" description="Basic and acidic residues" evidence="2">
    <location>
        <begin position="439"/>
        <end position="466"/>
    </location>
</feature>
<reference evidence="3 4" key="1">
    <citation type="journal article" date="2024" name="Science">
        <title>Giant polyketide synthase enzymes in the biosynthesis of giant marine polyether toxins.</title>
        <authorList>
            <person name="Fallon T.R."/>
            <person name="Shende V.V."/>
            <person name="Wierzbicki I.H."/>
            <person name="Pendleton A.L."/>
            <person name="Watervoot N.F."/>
            <person name="Auber R.P."/>
            <person name="Gonzalez D.J."/>
            <person name="Wisecaver J.H."/>
            <person name="Moore B.S."/>
        </authorList>
    </citation>
    <scope>NUCLEOTIDE SEQUENCE [LARGE SCALE GENOMIC DNA]</scope>
    <source>
        <strain evidence="3 4">12B1</strain>
    </source>
</reference>
<feature type="repeat" description="RCC1" evidence="1">
    <location>
        <begin position="3"/>
        <end position="57"/>
    </location>
</feature>
<feature type="compositionally biased region" description="Basic and acidic residues" evidence="2">
    <location>
        <begin position="826"/>
        <end position="837"/>
    </location>
</feature>
<feature type="compositionally biased region" description="Low complexity" evidence="2">
    <location>
        <begin position="872"/>
        <end position="890"/>
    </location>
</feature>
<feature type="region of interest" description="Disordered" evidence="2">
    <location>
        <begin position="523"/>
        <end position="591"/>
    </location>
</feature>
<dbReference type="InterPro" id="IPR000408">
    <property type="entry name" value="Reg_chr_condens"/>
</dbReference>
<dbReference type="InterPro" id="IPR009091">
    <property type="entry name" value="RCC1/BLIP-II"/>
</dbReference>
<feature type="compositionally biased region" description="Basic and acidic residues" evidence="2">
    <location>
        <begin position="420"/>
        <end position="429"/>
    </location>
</feature>
<evidence type="ECO:0000313" key="3">
    <source>
        <dbReference type="EMBL" id="KAL1510308.1"/>
    </source>
</evidence>
<feature type="repeat" description="RCC1" evidence="1">
    <location>
        <begin position="59"/>
        <end position="108"/>
    </location>
</feature>
<feature type="region of interest" description="Disordered" evidence="2">
    <location>
        <begin position="379"/>
        <end position="506"/>
    </location>
</feature>
<dbReference type="EMBL" id="JBGBPQ010000015">
    <property type="protein sequence ID" value="KAL1510308.1"/>
    <property type="molecule type" value="Genomic_DNA"/>
</dbReference>
<feature type="compositionally biased region" description="Low complexity" evidence="2">
    <location>
        <begin position="539"/>
        <end position="548"/>
    </location>
</feature>
<feature type="compositionally biased region" description="Pro residues" evidence="2">
    <location>
        <begin position="684"/>
        <end position="698"/>
    </location>
</feature>
<feature type="compositionally biased region" description="Basic and acidic residues" evidence="2">
    <location>
        <begin position="972"/>
        <end position="988"/>
    </location>
</feature>
<protein>
    <submittedName>
        <fullName evidence="3">Uncharacterized protein</fullName>
    </submittedName>
</protein>
<dbReference type="Proteomes" id="UP001515480">
    <property type="component" value="Unassembled WGS sequence"/>
</dbReference>
<dbReference type="Gene3D" id="2.130.10.30">
    <property type="entry name" value="Regulator of chromosome condensation 1/beta-lactamase-inhibitor protein II"/>
    <property type="match status" value="1"/>
</dbReference>
<keyword evidence="4" id="KW-1185">Reference proteome</keyword>
<dbReference type="GO" id="GO:0005737">
    <property type="term" value="C:cytoplasm"/>
    <property type="evidence" value="ECO:0007669"/>
    <property type="project" value="TreeGrafter"/>
</dbReference>
<evidence type="ECO:0000256" key="1">
    <source>
        <dbReference type="PROSITE-ProRule" id="PRU00235"/>
    </source>
</evidence>
<evidence type="ECO:0000313" key="4">
    <source>
        <dbReference type="Proteomes" id="UP001515480"/>
    </source>
</evidence>
<dbReference type="AlphaFoldDB" id="A0AB34J0T3"/>
<gene>
    <name evidence="3" type="ORF">AB1Y20_006628</name>
</gene>
<dbReference type="PROSITE" id="PS00626">
    <property type="entry name" value="RCC1_2"/>
    <property type="match status" value="2"/>
</dbReference>
<accession>A0AB34J0T3</accession>
<sequence length="988" mass="102106">MALFTVAWGRGRHGVLGSGTEDSAPEEAPHKIGHPIAGRRVAQLCCGELHTLALMAESGAVFSWGSGLMGALGHGGRSNELRPRRVDAAPFATQLTAGKHHSAALCPESGGTVFTWGWDGWDGSPCIKQPAKFPRLERETVQQIAAGAFHLAALTSRAGVVTCGGTHFQSGLLAGMGVVRIAAGMHHTAALTHDASVYAWNHAVTPILYGVNQPNHPSSPMRCDWLHGAVDIACCGDFIAALLPHEADGRLVRWQLVSADSHGSGNGGCGGVHVRDAEGLCAGGGYLFALLRDGGTLCISADAASGGGVGGFGGLPGGLAPHLATPGAPLQLTAPDAAAWGGKPRRLLCLAVGDFHAVACVAVGADAAAPLPPFVRPAWTPGPAHDPPLSPTPRTSTSGSRGAPRGSPYDATPGSLGWEGHSRPRESLRSHGASPSGQWRREEEPTRCDATPHRLDNSPLDGDLRTRHASRTAAAAASPPPRSPQRERGPAYAPPLDHSPKGRRGSSTDIEAAFMREWQRLGAGWCGDGDEPSLPSPSPSRASMSHTSLPPPSPARPSPAHPSRPRASLPHTSPHHSQHSEQPPAAAPLCSPGAGGVQGLIDEVCARVRAELLPAVHLEVARQCKAERSQLAEEIHRSLAAEMTTQLKQMQRALFAAARPAPSAPPAAASPPRRESAAESPDGTPSPPRQSPSPPRKSPSPMVAPDVSLPASPYTPLSPSPDRSRRGSASGASTPAPLTDEFLLIERMAQEAAYSPLGLAAQPTTPHPAAPSTRHSAACVHTPRCDPPRASVRSPHAGGPHCCSSTARRGAALPPPATPAVCAHPTHSERYEPRDAAAGRPAAPRSGVATPARTPRSPAGGGGMAGRTPSHPAGRAAVVAPAAAKTPVRPSCSVQAPRTGTTYRAGTERAARTPSRLESEPALDCRRSNHPAVIERPASSKLGSARAPACKEGTSGVRAMDVKGGTTGARVMDAKKERKDRFTSVKIS</sequence>
<feature type="region of interest" description="Disordered" evidence="2">
    <location>
        <begin position="759"/>
        <end position="988"/>
    </location>
</feature>
<feature type="compositionally biased region" description="Pro residues" evidence="2">
    <location>
        <begin position="549"/>
        <end position="562"/>
    </location>
</feature>
<dbReference type="PANTHER" id="PTHR45982">
    <property type="entry name" value="REGULATOR OF CHROMOSOME CONDENSATION"/>
    <property type="match status" value="1"/>
</dbReference>
<feature type="region of interest" description="Disordered" evidence="2">
    <location>
        <begin position="655"/>
        <end position="741"/>
    </location>
</feature>
<dbReference type="SUPFAM" id="SSF50985">
    <property type="entry name" value="RCC1/BLIP-II"/>
    <property type="match status" value="1"/>
</dbReference>